<accession>A0AAN8TK88</accession>
<proteinExistence type="predicted"/>
<protein>
    <submittedName>
        <fullName evidence="2">Uncharacterized protein</fullName>
    </submittedName>
</protein>
<evidence type="ECO:0000256" key="1">
    <source>
        <dbReference type="SAM" id="SignalP"/>
    </source>
</evidence>
<reference evidence="2 3" key="1">
    <citation type="submission" date="2024-02" db="EMBL/GenBank/DDBJ databases">
        <title>de novo genome assembly of Solanum bulbocastanum strain 11H21.</title>
        <authorList>
            <person name="Hosaka A.J."/>
        </authorList>
    </citation>
    <scope>NUCLEOTIDE SEQUENCE [LARGE SCALE GENOMIC DNA]</scope>
    <source>
        <tissue evidence="2">Young leaves</tissue>
    </source>
</reference>
<sequence length="103" mass="11760">MLAMVLDCLFKTLVTLLFPLLTELSNSSVFFNVPSITKPLLSVQKFSHDNNVFFEFHVHRFFVKDPTTKKVLLFGQSENGFYTLLLKLSSSFRPSVYFSAKAS</sequence>
<dbReference type="Proteomes" id="UP001371456">
    <property type="component" value="Unassembled WGS sequence"/>
</dbReference>
<keyword evidence="3" id="KW-1185">Reference proteome</keyword>
<organism evidence="2 3">
    <name type="scientific">Solanum bulbocastanum</name>
    <name type="common">Wild potato</name>
    <dbReference type="NCBI Taxonomy" id="147425"/>
    <lineage>
        <taxon>Eukaryota</taxon>
        <taxon>Viridiplantae</taxon>
        <taxon>Streptophyta</taxon>
        <taxon>Embryophyta</taxon>
        <taxon>Tracheophyta</taxon>
        <taxon>Spermatophyta</taxon>
        <taxon>Magnoliopsida</taxon>
        <taxon>eudicotyledons</taxon>
        <taxon>Gunneridae</taxon>
        <taxon>Pentapetalae</taxon>
        <taxon>asterids</taxon>
        <taxon>lamiids</taxon>
        <taxon>Solanales</taxon>
        <taxon>Solanaceae</taxon>
        <taxon>Solanoideae</taxon>
        <taxon>Solaneae</taxon>
        <taxon>Solanum</taxon>
    </lineage>
</organism>
<dbReference type="AlphaFoldDB" id="A0AAN8TK88"/>
<feature type="signal peptide" evidence="1">
    <location>
        <begin position="1"/>
        <end position="27"/>
    </location>
</feature>
<gene>
    <name evidence="2" type="ORF">RDI58_014758</name>
</gene>
<evidence type="ECO:0000313" key="3">
    <source>
        <dbReference type="Proteomes" id="UP001371456"/>
    </source>
</evidence>
<comment type="caution">
    <text evidence="2">The sequence shown here is derived from an EMBL/GenBank/DDBJ whole genome shotgun (WGS) entry which is preliminary data.</text>
</comment>
<feature type="chain" id="PRO_5043016186" evidence="1">
    <location>
        <begin position="28"/>
        <end position="103"/>
    </location>
</feature>
<keyword evidence="1" id="KW-0732">Signal</keyword>
<dbReference type="EMBL" id="JBANQN010000006">
    <property type="protein sequence ID" value="KAK6786233.1"/>
    <property type="molecule type" value="Genomic_DNA"/>
</dbReference>
<evidence type="ECO:0000313" key="2">
    <source>
        <dbReference type="EMBL" id="KAK6786233.1"/>
    </source>
</evidence>
<name>A0AAN8TK88_SOLBU</name>